<keyword evidence="2 8" id="KW-0812">Transmembrane</keyword>
<dbReference type="GO" id="GO:0006612">
    <property type="term" value="P:protein targeting to membrane"/>
    <property type="evidence" value="ECO:0007669"/>
    <property type="project" value="TreeGrafter"/>
</dbReference>
<evidence type="ECO:0000256" key="2">
    <source>
        <dbReference type="ARBA" id="ARBA00022692"/>
    </source>
</evidence>
<keyword evidence="3" id="KW-0479">Metal-binding</keyword>
<evidence type="ECO:0000256" key="1">
    <source>
        <dbReference type="ARBA" id="ARBA00004167"/>
    </source>
</evidence>
<evidence type="ECO:0000313" key="11">
    <source>
        <dbReference type="RefSeq" id="XP_033815164.1"/>
    </source>
</evidence>
<keyword evidence="10" id="KW-1185">Reference proteome</keyword>
<name>A0A6P8SA65_GEOSA</name>
<gene>
    <name evidence="11" type="primary">LOC117367057</name>
</gene>
<dbReference type="PANTHER" id="PTHR14402">
    <property type="entry name" value="RECEPTOR TRANSPORTING PROTEIN"/>
    <property type="match status" value="1"/>
</dbReference>
<dbReference type="InterPro" id="IPR027377">
    <property type="entry name" value="ZAR1/RTP1-5-like_Znf-3CxxC"/>
</dbReference>
<evidence type="ECO:0000256" key="6">
    <source>
        <dbReference type="ARBA" id="ARBA00022989"/>
    </source>
</evidence>
<feature type="transmembrane region" description="Helical" evidence="8">
    <location>
        <begin position="176"/>
        <end position="198"/>
    </location>
</feature>
<proteinExistence type="predicted"/>
<evidence type="ECO:0000313" key="10">
    <source>
        <dbReference type="Proteomes" id="UP000515159"/>
    </source>
</evidence>
<accession>A0A6P8SA65</accession>
<dbReference type="GO" id="GO:0016020">
    <property type="term" value="C:membrane"/>
    <property type="evidence" value="ECO:0007669"/>
    <property type="project" value="UniProtKB-SubCell"/>
</dbReference>
<dbReference type="GO" id="GO:0031849">
    <property type="term" value="F:olfactory receptor binding"/>
    <property type="evidence" value="ECO:0007669"/>
    <property type="project" value="TreeGrafter"/>
</dbReference>
<dbReference type="InterPro" id="IPR026096">
    <property type="entry name" value="R-trans_p"/>
</dbReference>
<evidence type="ECO:0000256" key="4">
    <source>
        <dbReference type="ARBA" id="ARBA00022771"/>
    </source>
</evidence>
<dbReference type="OrthoDB" id="8121437at2759"/>
<evidence type="ECO:0000256" key="5">
    <source>
        <dbReference type="ARBA" id="ARBA00022833"/>
    </source>
</evidence>
<protein>
    <submittedName>
        <fullName evidence="11">Receptor-transporting protein 3-like</fullName>
    </submittedName>
</protein>
<feature type="domain" description="3CxxC-type" evidence="9">
    <location>
        <begin position="48"/>
        <end position="155"/>
    </location>
</feature>
<organism evidence="10 11">
    <name type="scientific">Geotrypetes seraphini</name>
    <name type="common">Gaboon caecilian</name>
    <name type="synonym">Caecilia seraphini</name>
    <dbReference type="NCBI Taxonomy" id="260995"/>
    <lineage>
        <taxon>Eukaryota</taxon>
        <taxon>Metazoa</taxon>
        <taxon>Chordata</taxon>
        <taxon>Craniata</taxon>
        <taxon>Vertebrata</taxon>
        <taxon>Euteleostomi</taxon>
        <taxon>Amphibia</taxon>
        <taxon>Gymnophiona</taxon>
        <taxon>Geotrypetes</taxon>
    </lineage>
</organism>
<dbReference type="GO" id="GO:0008270">
    <property type="term" value="F:zinc ion binding"/>
    <property type="evidence" value="ECO:0007669"/>
    <property type="project" value="UniProtKB-KW"/>
</dbReference>
<evidence type="ECO:0000256" key="3">
    <source>
        <dbReference type="ARBA" id="ARBA00022723"/>
    </source>
</evidence>
<comment type="subcellular location">
    <subcellularLocation>
        <location evidence="1">Membrane</location>
        <topology evidence="1">Single-pass membrane protein</topology>
    </subcellularLocation>
</comment>
<keyword evidence="4" id="KW-0863">Zinc-finger</keyword>
<dbReference type="PANTHER" id="PTHR14402:SF8">
    <property type="entry name" value="RECEPTOR-TRANSPORTING PROTEIN 4"/>
    <property type="match status" value="1"/>
</dbReference>
<reference evidence="11" key="1">
    <citation type="submission" date="2025-08" db="UniProtKB">
        <authorList>
            <consortium name="RefSeq"/>
        </authorList>
    </citation>
    <scope>IDENTIFICATION</scope>
</reference>
<dbReference type="GeneID" id="117367057"/>
<dbReference type="InParanoid" id="A0A6P8SA65"/>
<evidence type="ECO:0000256" key="8">
    <source>
        <dbReference type="SAM" id="Phobius"/>
    </source>
</evidence>
<evidence type="ECO:0000259" key="9">
    <source>
        <dbReference type="SMART" id="SM01328"/>
    </source>
</evidence>
<dbReference type="GO" id="GO:0051205">
    <property type="term" value="P:protein insertion into membrane"/>
    <property type="evidence" value="ECO:0007669"/>
    <property type="project" value="TreeGrafter"/>
</dbReference>
<dbReference type="RefSeq" id="XP_033815164.1">
    <property type="nucleotide sequence ID" value="XM_033959273.1"/>
</dbReference>
<dbReference type="SMART" id="SM01328">
    <property type="entry name" value="zf-3CxxC"/>
    <property type="match status" value="1"/>
</dbReference>
<keyword evidence="7 8" id="KW-0472">Membrane</keyword>
<dbReference type="Pfam" id="PF13695">
    <property type="entry name" value="Zn_ribbon_3CxxC"/>
    <property type="match status" value="1"/>
</dbReference>
<dbReference type="KEGG" id="gsh:117367057"/>
<sequence>MLELYRWNNIFFEEIRKVHQTDGWILEQEEQDLKWHQKIGWKSYIQHGAFARFDCSSCGHKWSSARVTIQFYMKKAIHEVKVRVFGQKCRKCCDQFEEPKFDLETSVRRILGNLVLSIRKQCYGQQIYNKPRSVNNGQHTEGPHERKLCEACKHHVCNVPVVPTSLLRGTETGGTVWGLIVSISLLVIMGTVLCYQWVSSREPTRDELLQQCAKGGRRVLGEIYSWVRSTINAFLHHLA</sequence>
<dbReference type="AlphaFoldDB" id="A0A6P8SA65"/>
<keyword evidence="6 8" id="KW-1133">Transmembrane helix</keyword>
<evidence type="ECO:0000256" key="7">
    <source>
        <dbReference type="ARBA" id="ARBA00023136"/>
    </source>
</evidence>
<dbReference type="Proteomes" id="UP000515159">
    <property type="component" value="Chromosome 9"/>
</dbReference>
<keyword evidence="5" id="KW-0862">Zinc</keyword>